<gene>
    <name evidence="4" type="ORF">PH586_14085</name>
</gene>
<evidence type="ECO:0000259" key="3">
    <source>
        <dbReference type="PROSITE" id="PS50110"/>
    </source>
</evidence>
<dbReference type="SMART" id="SM00448">
    <property type="entry name" value="REC"/>
    <property type="match status" value="1"/>
</dbReference>
<dbReference type="CDD" id="cd00156">
    <property type="entry name" value="REC"/>
    <property type="match status" value="1"/>
</dbReference>
<evidence type="ECO:0000313" key="4">
    <source>
        <dbReference type="EMBL" id="MDA7087516.1"/>
    </source>
</evidence>
<dbReference type="PANTHER" id="PTHR44591:SF3">
    <property type="entry name" value="RESPONSE REGULATORY DOMAIN-CONTAINING PROTEIN"/>
    <property type="match status" value="1"/>
</dbReference>
<feature type="domain" description="Response regulatory" evidence="3">
    <location>
        <begin position="17"/>
        <end position="126"/>
    </location>
</feature>
<dbReference type="InterPro" id="IPR011006">
    <property type="entry name" value="CheY-like_superfamily"/>
</dbReference>
<accession>A0ABT4XH20</accession>
<proteinExistence type="predicted"/>
<evidence type="ECO:0000256" key="1">
    <source>
        <dbReference type="ARBA" id="ARBA00022553"/>
    </source>
</evidence>
<feature type="modified residue" description="4-aspartylphosphate" evidence="2">
    <location>
        <position position="65"/>
    </location>
</feature>
<comment type="caution">
    <text evidence="4">The sequence shown here is derived from an EMBL/GenBank/DDBJ whole genome shotgun (WGS) entry which is preliminary data.</text>
</comment>
<sequence>MLARLRQALHGLPEKPRVLHIEDDADLRQVIAEQGRTLAEFNSASSLTEARQLLSQGSYDLILLDLGLPDGNGLELLEELHQHHSGVPVVVLSAQDLPAEHLGQVEASLAKSRTSAQQFLHLLARLLPTKENRHA</sequence>
<dbReference type="InterPro" id="IPR050595">
    <property type="entry name" value="Bact_response_regulator"/>
</dbReference>
<dbReference type="Pfam" id="PF00072">
    <property type="entry name" value="Response_reg"/>
    <property type="match status" value="1"/>
</dbReference>
<dbReference type="SUPFAM" id="SSF52172">
    <property type="entry name" value="CheY-like"/>
    <property type="match status" value="1"/>
</dbReference>
<name>A0ABT4XH20_9PSED</name>
<evidence type="ECO:0000313" key="5">
    <source>
        <dbReference type="Proteomes" id="UP001212042"/>
    </source>
</evidence>
<dbReference type="InterPro" id="IPR001789">
    <property type="entry name" value="Sig_transdc_resp-reg_receiver"/>
</dbReference>
<evidence type="ECO:0000256" key="2">
    <source>
        <dbReference type="PROSITE-ProRule" id="PRU00169"/>
    </source>
</evidence>
<protein>
    <submittedName>
        <fullName evidence="4">Response regulator</fullName>
    </submittedName>
</protein>
<dbReference type="PANTHER" id="PTHR44591">
    <property type="entry name" value="STRESS RESPONSE REGULATOR PROTEIN 1"/>
    <property type="match status" value="1"/>
</dbReference>
<keyword evidence="5" id="KW-1185">Reference proteome</keyword>
<dbReference type="Proteomes" id="UP001212042">
    <property type="component" value="Unassembled WGS sequence"/>
</dbReference>
<dbReference type="PROSITE" id="PS50110">
    <property type="entry name" value="RESPONSE_REGULATORY"/>
    <property type="match status" value="1"/>
</dbReference>
<dbReference type="Gene3D" id="3.40.50.2300">
    <property type="match status" value="1"/>
</dbReference>
<dbReference type="EMBL" id="JAQJZJ010000006">
    <property type="protein sequence ID" value="MDA7087516.1"/>
    <property type="molecule type" value="Genomic_DNA"/>
</dbReference>
<keyword evidence="1 2" id="KW-0597">Phosphoprotein</keyword>
<organism evidence="4 5">
    <name type="scientific">Pseudomonas aestuarii</name>
    <dbReference type="NCBI Taxonomy" id="3018340"/>
    <lineage>
        <taxon>Bacteria</taxon>
        <taxon>Pseudomonadati</taxon>
        <taxon>Pseudomonadota</taxon>
        <taxon>Gammaproteobacteria</taxon>
        <taxon>Pseudomonadales</taxon>
        <taxon>Pseudomonadaceae</taxon>
        <taxon>Pseudomonas</taxon>
    </lineage>
</organism>
<reference evidence="4 5" key="1">
    <citation type="submission" date="2023-01" db="EMBL/GenBank/DDBJ databases">
        <title>Pseudomonas SA3-5T sp. nov., isolated from tidal flat sediment.</title>
        <authorList>
            <person name="Kim H.S."/>
            <person name="Kim J.-S."/>
            <person name="Suh M.K."/>
            <person name="Eom M.K."/>
            <person name="Lee J.-S."/>
        </authorList>
    </citation>
    <scope>NUCLEOTIDE SEQUENCE [LARGE SCALE GENOMIC DNA]</scope>
    <source>
        <strain evidence="4 5">SA3-5</strain>
    </source>
</reference>